<comment type="caution">
    <text evidence="1">The sequence shown here is derived from an EMBL/GenBank/DDBJ whole genome shotgun (WGS) entry which is preliminary data.</text>
</comment>
<name>A0A0D1IQ18_BACIU</name>
<sequence length="40" mass="4704">MQSFHVFHLKYYLTFFNLNKQAFSNSYAKSKKTPFSGAPK</sequence>
<organism evidence="1 2">
    <name type="scientific">Bacillus subtilis</name>
    <dbReference type="NCBI Taxonomy" id="1423"/>
    <lineage>
        <taxon>Bacteria</taxon>
        <taxon>Bacillati</taxon>
        <taxon>Bacillota</taxon>
        <taxon>Bacilli</taxon>
        <taxon>Bacillales</taxon>
        <taxon>Bacillaceae</taxon>
        <taxon>Bacillus</taxon>
    </lineage>
</organism>
<protein>
    <submittedName>
        <fullName evidence="1">Uncharacterized protein</fullName>
    </submittedName>
</protein>
<proteinExistence type="predicted"/>
<gene>
    <name evidence="1" type="ORF">SC09_Contig24orf00441</name>
</gene>
<evidence type="ECO:0000313" key="2">
    <source>
        <dbReference type="Proteomes" id="UP000032247"/>
    </source>
</evidence>
<reference evidence="1 2" key="1">
    <citation type="submission" date="2014-12" db="EMBL/GenBank/DDBJ databases">
        <title>Comparative genome analysis of Bacillus coagulans HM-08, Clostridium butyricum HM-68, Bacillus subtilis HM-66 and Bacillus licheniformis BL-09.</title>
        <authorList>
            <person name="Zhang H."/>
        </authorList>
    </citation>
    <scope>NUCLEOTIDE SEQUENCE [LARGE SCALE GENOMIC DNA]</scope>
    <source>
        <strain evidence="1 2">HM-66</strain>
    </source>
</reference>
<accession>A0A0D1IQ18</accession>
<evidence type="ECO:0000313" key="1">
    <source>
        <dbReference type="EMBL" id="KIU11453.1"/>
    </source>
</evidence>
<dbReference type="EMBL" id="JXBC01000003">
    <property type="protein sequence ID" value="KIU11453.1"/>
    <property type="molecule type" value="Genomic_DNA"/>
</dbReference>
<dbReference type="Proteomes" id="UP000032247">
    <property type="component" value="Unassembled WGS sequence"/>
</dbReference>
<dbReference type="AlphaFoldDB" id="A0A0D1IQ18"/>